<dbReference type="Pfam" id="PF25068">
    <property type="entry name" value="ARM_TT21_4th"/>
    <property type="match status" value="1"/>
</dbReference>
<evidence type="ECO:0000259" key="6">
    <source>
        <dbReference type="Pfam" id="PF25060"/>
    </source>
</evidence>
<dbReference type="FunFam" id="1.25.40.10:FF:000377">
    <property type="entry name" value="Tetratricopeptide repeat domain 21B"/>
    <property type="match status" value="1"/>
</dbReference>
<sequence length="1323" mass="152399">MDTLEVKAQIFYLTRELQYNTLLVKCKDVMNKYSTDTSLHFYYALALMLNQRYQESVRELEILKSEASTRLASIVTLMYYYKFTNTNDKQLFASLDSELKEARSSATSVDLYNTAYSLFIFEKYEKALDYVGKALNLDSMLYEGWNLKGWLCIYLNQEGFKHDNVSEIFRHSVKDNVRNLDACIGLAISLNMENNPDMALNTINKAIVRFPSNILPLVEKMNFLFSNYEWDQANEIINRILDIDPNNLRAMIINILILICRHGKYEEAAVSIKRLLMEMYEQEPKNALLYFETAILFSRVCNKNIFILSETFKLVEKALSIKPNFTDYIIELGNQALLQGEFKEATHYFKSVIKMDDSSVNALMGLMLCEFGDKKRRDHIKDQVEFLLELQENHIPPLLLLMKARLLENTTEVFTYLDKATEEQLALTKKFFFGPKYLKLLDPNTLLDIAKEYLNFVPFSTTVENFKATSNVDKAVRASLSILKTLTKACPGNEEALYLQAKILYFKGDSAEATRILDHIVNNLDANSSDAYLLIAQIQVTNKLYDRAAQSLEAGLSHNFKVRENPLYHLISGLIEKNCNHLEESVKHFTTALSLIDLKSKDAHSKTPNPESNINFTLADKASIYTELIQVHSALRQFHEATKLLHIATEQFKGTSEEAKITLMNADHSIQNKDSQTAIDMLSKIQPDHPYYLQAKAKLAKIFLKQRKDKRAYLKCYLEMVENVPGSDSFVLLGDAYMNIMEQEKALDAYEKALKLHPTDPFLTKKMGEALVNTHNFQRAITYYKDTIKLTDDPELKLELANLYIKLKQLENAETFLKHEIEYEKNKHINDIAALTYLTKLYNLLADVYEKIINLEDALKVHKSASDNQQRLHKLYSVNQIVLPEDEVELSVELHIKMADISITLRNFDEAIKFYKEALAVSPNNCKVLVCLAKLYMQMNNMDLCQQTCTTLLSVDQENEDGIVLMADIAFRKIDFDMAVFHFTQLLSKQPTNWRALVRFIEIMRRTGNLQGVFKYIEHAEKLCGAPNKDSGFCYCLGLYQWYSGNLNGALQHFNIARQNPEWNRLAIYNMIEICLNPDDEIMGDQFIDVDDIEYRDSRSMALKTAERLLKELKQKNDLTGDDTLKCRLFKNFLLLATKQKSNVEAALEDFIAIASMDMYKDEVGPVLGISTAYSLLKQSQRAKNQLKRVAKNVWSFKDAEHLESCWLLLADYYMQSSKYDLASELLKKILQHNRASSKAHEFCGVIAEKEQKYKDAANSYNQAWKFSGKSNPNVGYRLAYNFLKCKKYADAIEICQQVLKHHPDYPKIRKDILDKALANLRT</sequence>
<dbReference type="InterPro" id="IPR056834">
    <property type="entry name" value="ARM_TT21_C"/>
</dbReference>
<proteinExistence type="inferred from homology"/>
<keyword evidence="3 4" id="KW-0802">TPR repeat</keyword>
<dbReference type="GO" id="GO:0030991">
    <property type="term" value="C:intraciliary transport particle A"/>
    <property type="evidence" value="ECO:0007669"/>
    <property type="project" value="TreeGrafter"/>
</dbReference>
<dbReference type="Pfam" id="PF25060">
    <property type="entry name" value="ARM_TT21_2nd"/>
    <property type="match status" value="1"/>
</dbReference>
<dbReference type="PANTHER" id="PTHR14699:SF0">
    <property type="entry name" value="TETRATRICOPEPTIDE REPEAT PROTEIN 21 HOMOLOG"/>
    <property type="match status" value="1"/>
</dbReference>
<evidence type="ECO:0000256" key="4">
    <source>
        <dbReference type="PROSITE-ProRule" id="PRU00339"/>
    </source>
</evidence>
<feature type="coiled-coil region" evidence="5">
    <location>
        <begin position="800"/>
        <end position="827"/>
    </location>
</feature>
<dbReference type="InterPro" id="IPR056832">
    <property type="entry name" value="ARM_TT21_2nd"/>
</dbReference>
<dbReference type="SMART" id="SM00028">
    <property type="entry name" value="TPR"/>
    <property type="match status" value="16"/>
</dbReference>
<evidence type="ECO:0000256" key="5">
    <source>
        <dbReference type="SAM" id="Coils"/>
    </source>
</evidence>
<feature type="domain" description="Tetratricopeptide repeat protein 21A/21B fifth ARM repeats" evidence="9">
    <location>
        <begin position="960"/>
        <end position="1076"/>
    </location>
</feature>
<dbReference type="InterPro" id="IPR011990">
    <property type="entry name" value="TPR-like_helical_dom_sf"/>
</dbReference>
<feature type="domain" description="Tetratricopeptide repeat protein 21A/21B C-terminal ARM" evidence="8">
    <location>
        <begin position="1105"/>
        <end position="1317"/>
    </location>
</feature>
<comment type="similarity">
    <text evidence="1">Belongs to the TTC21 family.</text>
</comment>
<feature type="domain" description="Tetratricopeptide repeat protein 21A/21B N-terminal ARM repeat" evidence="7">
    <location>
        <begin position="10"/>
        <end position="233"/>
    </location>
</feature>
<dbReference type="PANTHER" id="PTHR14699">
    <property type="entry name" value="STI2 PROTEIN-RELATED"/>
    <property type="match status" value="1"/>
</dbReference>
<dbReference type="PROSITE" id="PS50293">
    <property type="entry name" value="TPR_REGION"/>
    <property type="match status" value="1"/>
</dbReference>
<dbReference type="InterPro" id="IPR019734">
    <property type="entry name" value="TPR_rpt"/>
</dbReference>
<organism evidence="11 12">
    <name type="scientific">Popillia japonica</name>
    <name type="common">Japanese beetle</name>
    <dbReference type="NCBI Taxonomy" id="7064"/>
    <lineage>
        <taxon>Eukaryota</taxon>
        <taxon>Metazoa</taxon>
        <taxon>Ecdysozoa</taxon>
        <taxon>Arthropoda</taxon>
        <taxon>Hexapoda</taxon>
        <taxon>Insecta</taxon>
        <taxon>Pterygota</taxon>
        <taxon>Neoptera</taxon>
        <taxon>Endopterygota</taxon>
        <taxon>Coleoptera</taxon>
        <taxon>Polyphaga</taxon>
        <taxon>Scarabaeiformia</taxon>
        <taxon>Scarabaeidae</taxon>
        <taxon>Rutelinae</taxon>
        <taxon>Popillia</taxon>
    </lineage>
</organism>
<dbReference type="Pfam" id="PF25062">
    <property type="entry name" value="ARM_TT21_N"/>
    <property type="match status" value="1"/>
</dbReference>
<feature type="repeat" description="TPR" evidence="4">
    <location>
        <begin position="727"/>
        <end position="760"/>
    </location>
</feature>
<dbReference type="Pfam" id="PF25058">
    <property type="entry name" value="ARM_TT21"/>
    <property type="match status" value="1"/>
</dbReference>
<evidence type="ECO:0000256" key="2">
    <source>
        <dbReference type="ARBA" id="ARBA00022737"/>
    </source>
</evidence>
<feature type="domain" description="Tetratricopeptide repeat protein 21A/21B fourth ARM" evidence="10">
    <location>
        <begin position="763"/>
        <end position="919"/>
    </location>
</feature>
<dbReference type="InterPro" id="IPR040364">
    <property type="entry name" value="TTC21A/TTC21B"/>
</dbReference>
<name>A0AAW1NAX2_POPJA</name>
<evidence type="ECO:0000313" key="12">
    <source>
        <dbReference type="Proteomes" id="UP001458880"/>
    </source>
</evidence>
<dbReference type="Gene3D" id="1.25.40.10">
    <property type="entry name" value="Tetratricopeptide repeat domain"/>
    <property type="match status" value="4"/>
</dbReference>
<dbReference type="GO" id="GO:0035721">
    <property type="term" value="P:intraciliary retrograde transport"/>
    <property type="evidence" value="ECO:0007669"/>
    <property type="project" value="TreeGrafter"/>
</dbReference>
<evidence type="ECO:0000259" key="8">
    <source>
        <dbReference type="Pfam" id="PF25063"/>
    </source>
</evidence>
<feature type="domain" description="Tetratricopeptide repeat protein 21A/21B second ARM" evidence="6">
    <location>
        <begin position="272"/>
        <end position="542"/>
    </location>
</feature>
<dbReference type="InterPro" id="IPR056833">
    <property type="entry name" value="ARM_TT21_N"/>
</dbReference>
<evidence type="ECO:0000313" key="11">
    <source>
        <dbReference type="EMBL" id="KAK9754892.1"/>
    </source>
</evidence>
<dbReference type="SUPFAM" id="SSF81901">
    <property type="entry name" value="HCP-like"/>
    <property type="match status" value="1"/>
</dbReference>
<gene>
    <name evidence="11" type="ORF">QE152_g840</name>
</gene>
<keyword evidence="12" id="KW-1185">Reference proteome</keyword>
<evidence type="ECO:0000256" key="1">
    <source>
        <dbReference type="ARBA" id="ARBA00010935"/>
    </source>
</evidence>
<dbReference type="GO" id="GO:0005929">
    <property type="term" value="C:cilium"/>
    <property type="evidence" value="ECO:0007669"/>
    <property type="project" value="GOC"/>
</dbReference>
<comment type="caution">
    <text evidence="11">The sequence shown here is derived from an EMBL/GenBank/DDBJ whole genome shotgun (WGS) entry which is preliminary data.</text>
</comment>
<evidence type="ECO:0000259" key="10">
    <source>
        <dbReference type="Pfam" id="PF25068"/>
    </source>
</evidence>
<dbReference type="EMBL" id="JASPKY010000004">
    <property type="protein sequence ID" value="KAK9754892.1"/>
    <property type="molecule type" value="Genomic_DNA"/>
</dbReference>
<evidence type="ECO:0000256" key="3">
    <source>
        <dbReference type="ARBA" id="ARBA00022803"/>
    </source>
</evidence>
<dbReference type="Pfam" id="PF25064">
    <property type="entry name" value="ARM_TT21_5th"/>
    <property type="match status" value="1"/>
</dbReference>
<dbReference type="Pfam" id="PF13181">
    <property type="entry name" value="TPR_8"/>
    <property type="match status" value="1"/>
</dbReference>
<feature type="repeat" description="TPR" evidence="4">
    <location>
        <begin position="892"/>
        <end position="925"/>
    </location>
</feature>
<dbReference type="Proteomes" id="UP001458880">
    <property type="component" value="Unassembled WGS sequence"/>
</dbReference>
<accession>A0AAW1NAX2</accession>
<dbReference type="InterPro" id="IPR056835">
    <property type="entry name" value="ARM_TT21_5th"/>
</dbReference>
<protein>
    <submittedName>
        <fullName evidence="11">Tetratricopeptide repeat</fullName>
    </submittedName>
</protein>
<feature type="repeat" description="TPR" evidence="4">
    <location>
        <begin position="326"/>
        <end position="359"/>
    </location>
</feature>
<dbReference type="Pfam" id="PF25063">
    <property type="entry name" value="ARM_TT21_C"/>
    <property type="match status" value="1"/>
</dbReference>
<evidence type="ECO:0000259" key="9">
    <source>
        <dbReference type="Pfam" id="PF25064"/>
    </source>
</evidence>
<evidence type="ECO:0000259" key="7">
    <source>
        <dbReference type="Pfam" id="PF25062"/>
    </source>
</evidence>
<dbReference type="SUPFAM" id="SSF48452">
    <property type="entry name" value="TPR-like"/>
    <property type="match status" value="4"/>
</dbReference>
<keyword evidence="2" id="KW-0677">Repeat</keyword>
<dbReference type="FunFam" id="1.25.40.10:FF:000548">
    <property type="entry name" value="Tetratricopeptide repeat domain 21A"/>
    <property type="match status" value="1"/>
</dbReference>
<keyword evidence="5" id="KW-0175">Coiled coil</keyword>
<dbReference type="PROSITE" id="PS50005">
    <property type="entry name" value="TPR"/>
    <property type="match status" value="3"/>
</dbReference>
<dbReference type="InterPro" id="IPR056836">
    <property type="entry name" value="ARM_TT21_4th"/>
</dbReference>
<reference evidence="11 12" key="1">
    <citation type="journal article" date="2024" name="BMC Genomics">
        <title>De novo assembly and annotation of Popillia japonica's genome with initial clues to its potential as an invasive pest.</title>
        <authorList>
            <person name="Cucini C."/>
            <person name="Boschi S."/>
            <person name="Funari R."/>
            <person name="Cardaioli E."/>
            <person name="Iannotti N."/>
            <person name="Marturano G."/>
            <person name="Paoli F."/>
            <person name="Bruttini M."/>
            <person name="Carapelli A."/>
            <person name="Frati F."/>
            <person name="Nardi F."/>
        </authorList>
    </citation>
    <scope>NUCLEOTIDE SEQUENCE [LARGE SCALE GENOMIC DNA]</scope>
    <source>
        <strain evidence="11">DMR45628</strain>
    </source>
</reference>
<dbReference type="GO" id="GO:0061512">
    <property type="term" value="P:protein localization to cilium"/>
    <property type="evidence" value="ECO:0007669"/>
    <property type="project" value="TreeGrafter"/>
</dbReference>